<dbReference type="PANTHER" id="PTHR42852:SF17">
    <property type="entry name" value="THIOREDOXIN-LIKE PROTEIN HI_1115"/>
    <property type="match status" value="1"/>
</dbReference>
<proteinExistence type="predicted"/>
<feature type="domain" description="Alkyl hydroperoxide reductase subunit C/ Thiol specific antioxidant" evidence="1">
    <location>
        <begin position="3"/>
        <end position="78"/>
    </location>
</feature>
<protein>
    <recommendedName>
        <fullName evidence="1">Alkyl hydroperoxide reductase subunit C/ Thiol specific antioxidant domain-containing protein</fullName>
    </recommendedName>
</protein>
<reference evidence="2 3" key="1">
    <citation type="journal article" date="2018" name="Nat. Biotechnol.">
        <title>A standardized bacterial taxonomy based on genome phylogeny substantially revises the tree of life.</title>
        <authorList>
            <person name="Parks D.H."/>
            <person name="Chuvochina M."/>
            <person name="Waite D.W."/>
            <person name="Rinke C."/>
            <person name="Skarshewski A."/>
            <person name="Chaumeil P.A."/>
            <person name="Hugenholtz P."/>
        </authorList>
    </citation>
    <scope>NUCLEOTIDE SEQUENCE [LARGE SCALE GENOMIC DNA]</scope>
    <source>
        <strain evidence="2">UBA10948</strain>
    </source>
</reference>
<dbReference type="GO" id="GO:0016209">
    <property type="term" value="F:antioxidant activity"/>
    <property type="evidence" value="ECO:0007669"/>
    <property type="project" value="InterPro"/>
</dbReference>
<dbReference type="PANTHER" id="PTHR42852">
    <property type="entry name" value="THIOL:DISULFIDE INTERCHANGE PROTEIN DSBE"/>
    <property type="match status" value="1"/>
</dbReference>
<dbReference type="CDD" id="cd02966">
    <property type="entry name" value="TlpA_like_family"/>
    <property type="match status" value="1"/>
</dbReference>
<evidence type="ECO:0000313" key="2">
    <source>
        <dbReference type="EMBL" id="HBK53608.1"/>
    </source>
</evidence>
<dbReference type="SUPFAM" id="SSF52833">
    <property type="entry name" value="Thioredoxin-like"/>
    <property type="match status" value="1"/>
</dbReference>
<dbReference type="Gene3D" id="3.40.30.10">
    <property type="entry name" value="Glutaredoxin"/>
    <property type="match status" value="1"/>
</dbReference>
<dbReference type="STRING" id="378794.GCA_001570625_00446"/>
<dbReference type="Pfam" id="PF00578">
    <property type="entry name" value="AhpC-TSA"/>
    <property type="match status" value="1"/>
</dbReference>
<dbReference type="InterPro" id="IPR036249">
    <property type="entry name" value="Thioredoxin-like_sf"/>
</dbReference>
<accession>A0A354YW84</accession>
<dbReference type="Proteomes" id="UP000263273">
    <property type="component" value="Unassembled WGS sequence"/>
</dbReference>
<evidence type="ECO:0000313" key="3">
    <source>
        <dbReference type="Proteomes" id="UP000263273"/>
    </source>
</evidence>
<dbReference type="AlphaFoldDB" id="A0A354YW84"/>
<organism evidence="2 3">
    <name type="scientific">Syntrophomonas wolfei</name>
    <dbReference type="NCBI Taxonomy" id="863"/>
    <lineage>
        <taxon>Bacteria</taxon>
        <taxon>Bacillati</taxon>
        <taxon>Bacillota</taxon>
        <taxon>Clostridia</taxon>
        <taxon>Eubacteriales</taxon>
        <taxon>Syntrophomonadaceae</taxon>
        <taxon>Syntrophomonas</taxon>
    </lineage>
</organism>
<dbReference type="EMBL" id="DNZF01000147">
    <property type="protein sequence ID" value="HBK53608.1"/>
    <property type="molecule type" value="Genomic_DNA"/>
</dbReference>
<comment type="caution">
    <text evidence="2">The sequence shown here is derived from an EMBL/GenBank/DDBJ whole genome shotgun (WGS) entry which is preliminary data.</text>
</comment>
<evidence type="ECO:0000259" key="1">
    <source>
        <dbReference type="Pfam" id="PF00578"/>
    </source>
</evidence>
<gene>
    <name evidence="2" type="ORF">DDZ44_06710</name>
</gene>
<dbReference type="InterPro" id="IPR050553">
    <property type="entry name" value="Thioredoxin_ResA/DsbE_sf"/>
</dbReference>
<sequence>MDEVLQLQPLIKEWSQKDNFQVVLVSSDAAEDMQAFLEENPLEAVSVLMDPGGEAGRIYRIQFLPTSFLLNEEGQIEQSLVGWDSKKSPARLEEWLNK</sequence>
<dbReference type="RefSeq" id="WP_276620123.1">
    <property type="nucleotide sequence ID" value="NZ_DCDX01000171.1"/>
</dbReference>
<dbReference type="GO" id="GO:0016491">
    <property type="term" value="F:oxidoreductase activity"/>
    <property type="evidence" value="ECO:0007669"/>
    <property type="project" value="InterPro"/>
</dbReference>
<name>A0A354YW84_9FIRM</name>
<dbReference type="InterPro" id="IPR000866">
    <property type="entry name" value="AhpC/TSA"/>
</dbReference>